<evidence type="ECO:0000259" key="4">
    <source>
        <dbReference type="PROSITE" id="PS50222"/>
    </source>
</evidence>
<dbReference type="InterPro" id="IPR018247">
    <property type="entry name" value="EF_Hand_1_Ca_BS"/>
</dbReference>
<evidence type="ECO:0000313" key="5">
    <source>
        <dbReference type="Proteomes" id="UP000515135"/>
    </source>
</evidence>
<dbReference type="Gene3D" id="3.30.70.2800">
    <property type="match status" value="1"/>
</dbReference>
<feature type="chain" id="PRO_5028115656" evidence="3">
    <location>
        <begin position="27"/>
        <end position="156"/>
    </location>
</feature>
<dbReference type="InterPro" id="IPR002048">
    <property type="entry name" value="EF_hand_dom"/>
</dbReference>
<sequence length="156" mass="17175">MGYKLTMLLGVTSLLLVLAMVDQTESACCRAERCRGWWKGRWCRCGDGTGPTPYCGYGPCNIFGCNCRGGCRRSKRSAAGPAEARLESPQGENAMPEGGFEDHDADQDMRLSKEEALEMLKKLGTVDIGNLPDDWFTSLDTNGNGYIDPEEYDSEE</sequence>
<organism evidence="5 6">
    <name type="scientific">Branchiostoma belcheri</name>
    <name type="common">Amphioxus</name>
    <dbReference type="NCBI Taxonomy" id="7741"/>
    <lineage>
        <taxon>Eukaryota</taxon>
        <taxon>Metazoa</taxon>
        <taxon>Chordata</taxon>
        <taxon>Cephalochordata</taxon>
        <taxon>Leptocardii</taxon>
        <taxon>Amphioxiformes</taxon>
        <taxon>Branchiostomatidae</taxon>
        <taxon>Branchiostoma</taxon>
    </lineage>
</organism>
<dbReference type="PROSITE" id="PS00018">
    <property type="entry name" value="EF_HAND_1"/>
    <property type="match status" value="1"/>
</dbReference>
<reference evidence="6" key="1">
    <citation type="submission" date="2025-08" db="UniProtKB">
        <authorList>
            <consortium name="RefSeq"/>
        </authorList>
    </citation>
    <scope>IDENTIFICATION</scope>
    <source>
        <tissue evidence="6">Gonad</tissue>
    </source>
</reference>
<dbReference type="Proteomes" id="UP000515135">
    <property type="component" value="Unplaced"/>
</dbReference>
<dbReference type="CDD" id="cd00051">
    <property type="entry name" value="EFh"/>
    <property type="match status" value="1"/>
</dbReference>
<dbReference type="PROSITE" id="PS50222">
    <property type="entry name" value="EF_HAND_2"/>
    <property type="match status" value="1"/>
</dbReference>
<evidence type="ECO:0000313" key="6">
    <source>
        <dbReference type="RefSeq" id="XP_019630175.1"/>
    </source>
</evidence>
<feature type="domain" description="EF-hand" evidence="4">
    <location>
        <begin position="100"/>
        <end position="126"/>
    </location>
</feature>
<dbReference type="GO" id="GO:0005509">
    <property type="term" value="F:calcium ion binding"/>
    <property type="evidence" value="ECO:0007669"/>
    <property type="project" value="InterPro"/>
</dbReference>
<dbReference type="AlphaFoldDB" id="A0A6P4YL37"/>
<dbReference type="GeneID" id="109474328"/>
<dbReference type="KEGG" id="bbel:109474328"/>
<keyword evidence="3" id="KW-0732">Signal</keyword>
<feature type="region of interest" description="Disordered" evidence="2">
    <location>
        <begin position="74"/>
        <end position="107"/>
    </location>
</feature>
<dbReference type="Gene3D" id="1.10.238.10">
    <property type="entry name" value="EF-hand"/>
    <property type="match status" value="1"/>
</dbReference>
<evidence type="ECO:0000256" key="3">
    <source>
        <dbReference type="SAM" id="SignalP"/>
    </source>
</evidence>
<evidence type="ECO:0000256" key="2">
    <source>
        <dbReference type="SAM" id="MobiDB-lite"/>
    </source>
</evidence>
<keyword evidence="5" id="KW-1185">Reference proteome</keyword>
<gene>
    <name evidence="6" type="primary">LOC109474328</name>
</gene>
<dbReference type="InterPro" id="IPR011992">
    <property type="entry name" value="EF-hand-dom_pair"/>
</dbReference>
<name>A0A6P4YL37_BRABE</name>
<protein>
    <submittedName>
        <fullName evidence="6">Uncharacterized protein LOC109474328</fullName>
    </submittedName>
</protein>
<dbReference type="RefSeq" id="XP_019630175.1">
    <property type="nucleotide sequence ID" value="XM_019774616.1"/>
</dbReference>
<keyword evidence="1" id="KW-0106">Calcium</keyword>
<proteinExistence type="predicted"/>
<feature type="signal peptide" evidence="3">
    <location>
        <begin position="1"/>
        <end position="26"/>
    </location>
</feature>
<evidence type="ECO:0000256" key="1">
    <source>
        <dbReference type="ARBA" id="ARBA00022837"/>
    </source>
</evidence>
<accession>A0A6P4YL37</accession>
<dbReference type="SUPFAM" id="SSF47473">
    <property type="entry name" value="EF-hand"/>
    <property type="match status" value="1"/>
</dbReference>